<gene>
    <name evidence="5" type="ORF">B1A_04175</name>
</gene>
<name>T1BZ96_9ZZZZ</name>
<sequence>MAMNDLSIIDQFLNVFSRYIDSGFGLLHGEVMYLSATLIAIDMTLAGLFWAMGGEEVLAKLIRKTLYVGAFAYIIGNFNALASIVFRSFAGLGLLASGSSITAAQFLQPGRLAQVGVEAGQPLLQQIGTLTGFPAVFSNLDVIVVLFLAWIVVIVSFFVLA</sequence>
<feature type="non-terminal residue" evidence="5">
    <location>
        <position position="161"/>
    </location>
</feature>
<keyword evidence="3 4" id="KW-0472">Membrane</keyword>
<organism evidence="5">
    <name type="scientific">mine drainage metagenome</name>
    <dbReference type="NCBI Taxonomy" id="410659"/>
    <lineage>
        <taxon>unclassified sequences</taxon>
        <taxon>metagenomes</taxon>
        <taxon>ecological metagenomes</taxon>
    </lineage>
</organism>
<evidence type="ECO:0000256" key="4">
    <source>
        <dbReference type="SAM" id="Phobius"/>
    </source>
</evidence>
<feature type="transmembrane region" description="Helical" evidence="4">
    <location>
        <begin position="31"/>
        <end position="53"/>
    </location>
</feature>
<dbReference type="AlphaFoldDB" id="T1BZ96"/>
<comment type="caution">
    <text evidence="5">The sequence shown here is derived from an EMBL/GenBank/DDBJ whole genome shotgun (WGS) entry which is preliminary data.</text>
</comment>
<dbReference type="GO" id="GO:0030255">
    <property type="term" value="P:protein secretion by the type IV secretion system"/>
    <property type="evidence" value="ECO:0007669"/>
    <property type="project" value="InterPro"/>
</dbReference>
<evidence type="ECO:0000313" key="5">
    <source>
        <dbReference type="EMBL" id="EQD75047.1"/>
    </source>
</evidence>
<feature type="transmembrane region" description="Helical" evidence="4">
    <location>
        <begin position="142"/>
        <end position="160"/>
    </location>
</feature>
<dbReference type="EMBL" id="AUZX01003028">
    <property type="protein sequence ID" value="EQD75047.1"/>
    <property type="molecule type" value="Genomic_DNA"/>
</dbReference>
<protein>
    <submittedName>
        <fullName evidence="5">Conjugal transfer protein TrbL</fullName>
    </submittedName>
</protein>
<reference evidence="5" key="2">
    <citation type="journal article" date="2014" name="ISME J.">
        <title>Microbial stratification in low pH oxic and suboxic macroscopic growths along an acid mine drainage.</title>
        <authorList>
            <person name="Mendez-Garcia C."/>
            <person name="Mesa V."/>
            <person name="Sprenger R.R."/>
            <person name="Richter M."/>
            <person name="Diez M.S."/>
            <person name="Solano J."/>
            <person name="Bargiela R."/>
            <person name="Golyshina O.V."/>
            <person name="Manteca A."/>
            <person name="Ramos J.L."/>
            <person name="Gallego J.R."/>
            <person name="Llorente I."/>
            <person name="Martins Dos Santos V.A."/>
            <person name="Jensen O.N."/>
            <person name="Pelaez A.I."/>
            <person name="Sanchez J."/>
            <person name="Ferrer M."/>
        </authorList>
    </citation>
    <scope>NUCLEOTIDE SEQUENCE</scope>
</reference>
<proteinExistence type="predicted"/>
<feature type="transmembrane region" description="Helical" evidence="4">
    <location>
        <begin position="65"/>
        <end position="86"/>
    </location>
</feature>
<dbReference type="Pfam" id="PF04610">
    <property type="entry name" value="TrbL"/>
    <property type="match status" value="1"/>
</dbReference>
<evidence type="ECO:0000256" key="3">
    <source>
        <dbReference type="ARBA" id="ARBA00023136"/>
    </source>
</evidence>
<evidence type="ECO:0000256" key="1">
    <source>
        <dbReference type="ARBA" id="ARBA00022692"/>
    </source>
</evidence>
<keyword evidence="2 4" id="KW-1133">Transmembrane helix</keyword>
<evidence type="ECO:0000256" key="2">
    <source>
        <dbReference type="ARBA" id="ARBA00022989"/>
    </source>
</evidence>
<accession>T1BZ96</accession>
<dbReference type="InterPro" id="IPR007688">
    <property type="entry name" value="Conjugal_tfr_TrbL/VirB6"/>
</dbReference>
<reference evidence="5" key="1">
    <citation type="submission" date="2013-08" db="EMBL/GenBank/DDBJ databases">
        <authorList>
            <person name="Mendez C."/>
            <person name="Richter M."/>
            <person name="Ferrer M."/>
            <person name="Sanchez J."/>
        </authorList>
    </citation>
    <scope>NUCLEOTIDE SEQUENCE</scope>
</reference>
<keyword evidence="1 4" id="KW-0812">Transmembrane</keyword>